<dbReference type="PANTHER" id="PTHR24186:SF50">
    <property type="entry name" value="ANKYRIN REPEAT-CONTAINING PROTEIN ITN1-LIKE ISOFORM X1"/>
    <property type="match status" value="1"/>
</dbReference>
<evidence type="ECO:0000256" key="8">
    <source>
        <dbReference type="SAM" id="MobiDB-lite"/>
    </source>
</evidence>
<name>A0A811SEI3_9POAL</name>
<feature type="compositionally biased region" description="Polar residues" evidence="8">
    <location>
        <begin position="1"/>
        <end position="10"/>
    </location>
</feature>
<dbReference type="Pfam" id="PF00023">
    <property type="entry name" value="Ank"/>
    <property type="match status" value="2"/>
</dbReference>
<comment type="subcellular location">
    <subcellularLocation>
        <location evidence="1">Membrane</location>
        <topology evidence="1">Multi-pass membrane protein</topology>
    </subcellularLocation>
</comment>
<dbReference type="InterPro" id="IPR026961">
    <property type="entry name" value="PGG_dom"/>
</dbReference>
<feature type="region of interest" description="Disordered" evidence="8">
    <location>
        <begin position="1"/>
        <end position="32"/>
    </location>
</feature>
<protein>
    <recommendedName>
        <fullName evidence="10">PGG domain-containing protein</fullName>
    </recommendedName>
</protein>
<dbReference type="SUPFAM" id="SSF48403">
    <property type="entry name" value="Ankyrin repeat"/>
    <property type="match status" value="3"/>
</dbReference>
<dbReference type="SMART" id="SM00248">
    <property type="entry name" value="ANK"/>
    <property type="match status" value="11"/>
</dbReference>
<gene>
    <name evidence="11" type="ORF">NCGR_LOCUS64703</name>
</gene>
<dbReference type="Pfam" id="PF13962">
    <property type="entry name" value="PGG"/>
    <property type="match status" value="1"/>
</dbReference>
<feature type="repeat" description="ANK" evidence="7">
    <location>
        <begin position="462"/>
        <end position="494"/>
    </location>
</feature>
<comment type="caution">
    <text evidence="11">The sequence shown here is derived from an EMBL/GenBank/DDBJ whole genome shotgun (WGS) entry which is preliminary data.</text>
</comment>
<keyword evidence="4 9" id="KW-1133">Transmembrane helix</keyword>
<feature type="region of interest" description="Disordered" evidence="8">
    <location>
        <begin position="278"/>
        <end position="331"/>
    </location>
</feature>
<evidence type="ECO:0000256" key="7">
    <source>
        <dbReference type="PROSITE-ProRule" id="PRU00023"/>
    </source>
</evidence>
<sequence length="1037" mass="110823">MAATNESEQQAASGAGEPTTPTGPATSCPPVATLDPQLLMAARRGDIKQLKDLLLLKDGDEQQGSSSVTAGAQDAIVEVDPRPPPPHDAVAPPSSGSSSPPPPVPVVLDEDGVTMDGDSLLHVVAACGDTQQYLDCAKMMVRNKKHKAGGGADAVRLALEARNLKGDTPLHCAAGAGNANMIGCLLTDLIANTSGDEAVAAVKKAFLIRMQNEVGETALHQAVRAANNKVACIDQLMAMDPLTTAAAAADARPVATLDPRLLMAARRGDSKALKDLLQLNDDDGNDDQQGEDTRADDEGSGTPTTDSAASRTTSVEAAPSISPPDHIVDVDPRRPDAVAAHLPPPPPVPVLDEDGVTTEEGSLLVHSEIVEQVVVEPPPPHDNVAPPARQPPAAAPAGSFPAAVPVLDEDGVTMEGDSLLHVVAACGDTQEFLDCVDVIVRNKEKKSGAGGKRRALEARNNKGDTPLHCAAGAGNAHMISCLVGLLANTADDDNDNDEAGAAVKKAFLRLQNECGDTALHQAVRAARNNVACIDHLMDVDPELACLPFPHQEEEEDAGASPLYLAISLGEIEIAQHLYVKSKGKLSYLHAAVHRGQAAALPMVLKWLIKKDPKAMADDMQQQQRAEGQGRAHLHLLSQLTRQRDKENGSTPLHLAAGRGGLPSPRMSKTHPYFWGCLRVVKALLWRCRDCATLRDAKGRTFLHIAVEEGRYNVVRYVRQQSQGSRRHKSLADAAVARVLSSILNAQDINGDTALHHAVHAGNWAVFFCLARNQRVRLDVQNKEGMTPIDVAWREMPLKVYYAWDSRIHIRKYLLIVGAPYGENRGDLFHQKHILPKQDEDKMSANLTAAAQVLGLFSVLMTTVTFASAFTLPGGYRSAGDGGGGVAGTPVLAGPRRSYAFDAFVLSNALAFLCSLYATSLLLYAGVPYGTLTGRFATINHAYTLMWHAGRSLLAAFALGLYVVLFPVARTIAIVVLVLAGIVAVGFVKDSEGIRSMIVIGRSRRMPSIWDVLLHWIIYALDRFWSYIIIFGLPAIHK</sequence>
<feature type="transmembrane region" description="Helical" evidence="9">
    <location>
        <begin position="944"/>
        <end position="964"/>
    </location>
</feature>
<dbReference type="PROSITE" id="PS50088">
    <property type="entry name" value="ANK_REPEAT"/>
    <property type="match status" value="1"/>
</dbReference>
<evidence type="ECO:0000259" key="10">
    <source>
        <dbReference type="Pfam" id="PF13962"/>
    </source>
</evidence>
<dbReference type="Gene3D" id="1.25.40.20">
    <property type="entry name" value="Ankyrin repeat-containing domain"/>
    <property type="match status" value="4"/>
</dbReference>
<feature type="transmembrane region" description="Helical" evidence="9">
    <location>
        <begin position="1012"/>
        <end position="1035"/>
    </location>
</feature>
<evidence type="ECO:0000256" key="6">
    <source>
        <dbReference type="ARBA" id="ARBA00023136"/>
    </source>
</evidence>
<feature type="compositionally biased region" description="Acidic residues" evidence="8">
    <location>
        <begin position="280"/>
        <end position="290"/>
    </location>
</feature>
<feature type="compositionally biased region" description="Low complexity" evidence="8">
    <location>
        <begin position="88"/>
        <end position="98"/>
    </location>
</feature>
<dbReference type="GO" id="GO:0005886">
    <property type="term" value="C:plasma membrane"/>
    <property type="evidence" value="ECO:0007669"/>
    <property type="project" value="TreeGrafter"/>
</dbReference>
<dbReference type="AlphaFoldDB" id="A0A811SEI3"/>
<accession>A0A811SEI3</accession>
<dbReference type="InterPro" id="IPR036770">
    <property type="entry name" value="Ankyrin_rpt-contain_sf"/>
</dbReference>
<keyword evidence="5 7" id="KW-0040">ANK repeat</keyword>
<feature type="region of interest" description="Disordered" evidence="8">
    <location>
        <begin position="642"/>
        <end position="661"/>
    </location>
</feature>
<feature type="transmembrane region" description="Helical" evidence="9">
    <location>
        <begin position="902"/>
        <end position="924"/>
    </location>
</feature>
<dbReference type="EMBL" id="CAJGYO010000019">
    <property type="protein sequence ID" value="CAD6340605.1"/>
    <property type="molecule type" value="Genomic_DNA"/>
</dbReference>
<evidence type="ECO:0000256" key="9">
    <source>
        <dbReference type="SAM" id="Phobius"/>
    </source>
</evidence>
<evidence type="ECO:0000313" key="11">
    <source>
        <dbReference type="EMBL" id="CAD6340605.1"/>
    </source>
</evidence>
<keyword evidence="12" id="KW-1185">Reference proteome</keyword>
<evidence type="ECO:0000313" key="12">
    <source>
        <dbReference type="Proteomes" id="UP000604825"/>
    </source>
</evidence>
<feature type="transmembrane region" description="Helical" evidence="9">
    <location>
        <begin position="848"/>
        <end position="871"/>
    </location>
</feature>
<feature type="domain" description="PGG" evidence="10">
    <location>
        <begin position="845"/>
        <end position="963"/>
    </location>
</feature>
<dbReference type="InterPro" id="IPR002110">
    <property type="entry name" value="Ankyrin_rpt"/>
</dbReference>
<dbReference type="OrthoDB" id="1916412at2759"/>
<proteinExistence type="predicted"/>
<dbReference type="Proteomes" id="UP000604825">
    <property type="component" value="Unassembled WGS sequence"/>
</dbReference>
<keyword evidence="3" id="KW-0677">Repeat</keyword>
<evidence type="ECO:0000256" key="3">
    <source>
        <dbReference type="ARBA" id="ARBA00022737"/>
    </source>
</evidence>
<evidence type="ECO:0000256" key="5">
    <source>
        <dbReference type="ARBA" id="ARBA00023043"/>
    </source>
</evidence>
<evidence type="ECO:0000256" key="4">
    <source>
        <dbReference type="ARBA" id="ARBA00022989"/>
    </source>
</evidence>
<feature type="compositionally biased region" description="Low complexity" evidence="8">
    <location>
        <begin position="11"/>
        <end position="26"/>
    </location>
</feature>
<keyword evidence="6 9" id="KW-0472">Membrane</keyword>
<keyword evidence="2 9" id="KW-0812">Transmembrane</keyword>
<feature type="compositionally biased region" description="Polar residues" evidence="8">
    <location>
        <begin position="301"/>
        <end position="315"/>
    </location>
</feature>
<dbReference type="PANTHER" id="PTHR24186">
    <property type="entry name" value="PROTEIN PHOSPHATASE 1 REGULATORY SUBUNIT"/>
    <property type="match status" value="1"/>
</dbReference>
<feature type="transmembrane region" description="Helical" evidence="9">
    <location>
        <begin position="971"/>
        <end position="987"/>
    </location>
</feature>
<evidence type="ECO:0000256" key="2">
    <source>
        <dbReference type="ARBA" id="ARBA00022692"/>
    </source>
</evidence>
<evidence type="ECO:0000256" key="1">
    <source>
        <dbReference type="ARBA" id="ARBA00004141"/>
    </source>
</evidence>
<organism evidence="11 12">
    <name type="scientific">Miscanthus lutarioriparius</name>
    <dbReference type="NCBI Taxonomy" id="422564"/>
    <lineage>
        <taxon>Eukaryota</taxon>
        <taxon>Viridiplantae</taxon>
        <taxon>Streptophyta</taxon>
        <taxon>Embryophyta</taxon>
        <taxon>Tracheophyta</taxon>
        <taxon>Spermatophyta</taxon>
        <taxon>Magnoliopsida</taxon>
        <taxon>Liliopsida</taxon>
        <taxon>Poales</taxon>
        <taxon>Poaceae</taxon>
        <taxon>PACMAD clade</taxon>
        <taxon>Panicoideae</taxon>
        <taxon>Andropogonodae</taxon>
        <taxon>Andropogoneae</taxon>
        <taxon>Saccharinae</taxon>
        <taxon>Miscanthus</taxon>
    </lineage>
</organism>
<reference evidence="11" key="1">
    <citation type="submission" date="2020-10" db="EMBL/GenBank/DDBJ databases">
        <authorList>
            <person name="Han B."/>
            <person name="Lu T."/>
            <person name="Zhao Q."/>
            <person name="Huang X."/>
            <person name="Zhao Y."/>
        </authorList>
    </citation>
    <scope>NUCLEOTIDE SEQUENCE</scope>
</reference>
<feature type="region of interest" description="Disordered" evidence="8">
    <location>
        <begin position="77"/>
        <end position="104"/>
    </location>
</feature>